<evidence type="ECO:0000256" key="2">
    <source>
        <dbReference type="ARBA" id="ARBA00005722"/>
    </source>
</evidence>
<evidence type="ECO:0000256" key="4">
    <source>
        <dbReference type="ARBA" id="ARBA00023136"/>
    </source>
</evidence>
<dbReference type="EMBL" id="WNDQ01000089">
    <property type="protein sequence ID" value="KAF1018364.1"/>
    <property type="molecule type" value="Genomic_DNA"/>
</dbReference>
<gene>
    <name evidence="7" type="primary">mipA</name>
    <name evidence="7" type="ORF">GAK30_03718</name>
</gene>
<reference evidence="8" key="1">
    <citation type="journal article" date="2020" name="MBio">
        <title>Horizontal gene transfer to a defensive symbiont with a reduced genome amongst a multipartite beetle microbiome.</title>
        <authorList>
            <person name="Waterworth S.C."/>
            <person name="Florez L.V."/>
            <person name="Rees E.R."/>
            <person name="Hertweck C."/>
            <person name="Kaltenpoth M."/>
            <person name="Kwan J.C."/>
        </authorList>
    </citation>
    <scope>NUCLEOTIDE SEQUENCE [LARGE SCALE GENOMIC DNA]</scope>
</reference>
<keyword evidence="5" id="KW-0998">Cell outer membrane</keyword>
<dbReference type="PANTHER" id="PTHR38776">
    <property type="entry name" value="MLTA-INTERACTING PROTEIN-RELATED"/>
    <property type="match status" value="1"/>
</dbReference>
<evidence type="ECO:0000256" key="1">
    <source>
        <dbReference type="ARBA" id="ARBA00004442"/>
    </source>
</evidence>
<sequence>MTHVSRAPRAPARPGLAAIAAAAALAAAGVSPAMAQTTAAGTPGQSQWGLGAAAFWTDHAYRDFDNKVRPLPMVSYENKWISASVPTLDLKLPSGSDALSFRLRARYAGDGYKASDSPYLDGMDKRKSSVWVGGAVLWKTDVVNLSAELLADAMRESKGTRAKLQAERRFAFGAIGLTPRLATEWVDSKYVDYYYGVQASEVRAGRSRYEGDSTVNVQAGLRVDYTLARQHTFFVDFNATRLGSAIKDSPLIDKSTQTGVGVGYLYRF</sequence>
<dbReference type="Proteomes" id="UP000461670">
    <property type="component" value="Unassembled WGS sequence"/>
</dbReference>
<proteinExistence type="inferred from homology"/>
<comment type="subcellular location">
    <subcellularLocation>
        <location evidence="1">Cell outer membrane</location>
    </subcellularLocation>
</comment>
<evidence type="ECO:0000256" key="3">
    <source>
        <dbReference type="ARBA" id="ARBA00022729"/>
    </source>
</evidence>
<comment type="caution">
    <text evidence="7">The sequence shown here is derived from an EMBL/GenBank/DDBJ whole genome shotgun (WGS) entry which is preliminary data.</text>
</comment>
<feature type="signal peptide" evidence="6">
    <location>
        <begin position="1"/>
        <end position="35"/>
    </location>
</feature>
<name>A0A7V8FKN1_9BURK</name>
<comment type="similarity">
    <text evidence="2">Belongs to the MipA/OmpV family.</text>
</comment>
<accession>A0A7V8FKN1</accession>
<keyword evidence="4" id="KW-0472">Membrane</keyword>
<organism evidence="7 8">
    <name type="scientific">Paracidovorax wautersii</name>
    <dbReference type="NCBI Taxonomy" id="1177982"/>
    <lineage>
        <taxon>Bacteria</taxon>
        <taxon>Pseudomonadati</taxon>
        <taxon>Pseudomonadota</taxon>
        <taxon>Betaproteobacteria</taxon>
        <taxon>Burkholderiales</taxon>
        <taxon>Comamonadaceae</taxon>
        <taxon>Paracidovorax</taxon>
    </lineage>
</organism>
<dbReference type="AlphaFoldDB" id="A0A7V8FKN1"/>
<protein>
    <submittedName>
        <fullName evidence="7">MltA-interacting protein</fullName>
    </submittedName>
</protein>
<feature type="chain" id="PRO_5031528019" evidence="6">
    <location>
        <begin position="36"/>
        <end position="268"/>
    </location>
</feature>
<evidence type="ECO:0000313" key="8">
    <source>
        <dbReference type="Proteomes" id="UP000461670"/>
    </source>
</evidence>
<dbReference type="GO" id="GO:0009279">
    <property type="term" value="C:cell outer membrane"/>
    <property type="evidence" value="ECO:0007669"/>
    <property type="project" value="UniProtKB-SubCell"/>
</dbReference>
<dbReference type="Pfam" id="PF06629">
    <property type="entry name" value="MipA"/>
    <property type="match status" value="1"/>
</dbReference>
<evidence type="ECO:0000256" key="6">
    <source>
        <dbReference type="SAM" id="SignalP"/>
    </source>
</evidence>
<dbReference type="PANTHER" id="PTHR38776:SF1">
    <property type="entry name" value="MLTA-INTERACTING PROTEIN-RELATED"/>
    <property type="match status" value="1"/>
</dbReference>
<evidence type="ECO:0000313" key="7">
    <source>
        <dbReference type="EMBL" id="KAF1018364.1"/>
    </source>
</evidence>
<dbReference type="InterPro" id="IPR010583">
    <property type="entry name" value="MipA"/>
</dbReference>
<keyword evidence="3 6" id="KW-0732">Signal</keyword>
<dbReference type="GO" id="GO:0009252">
    <property type="term" value="P:peptidoglycan biosynthetic process"/>
    <property type="evidence" value="ECO:0007669"/>
    <property type="project" value="TreeGrafter"/>
</dbReference>
<evidence type="ECO:0000256" key="5">
    <source>
        <dbReference type="ARBA" id="ARBA00023237"/>
    </source>
</evidence>